<sequence length="205" mass="22731">MTNESAGERPWWEDSFIEGLKQFGKVTAAAQAAGITTRGPYTRKKSCSSFSRAWDEALEIFALSGRKANTHSAARRMADRWKTVFLEELAATSNVSASATVAGVKPGEVYRTRRADRGFAAAWREALFEGYANLEMEVLGYLRNPSPERKMDVAVALRLLAAHKETIAKERAQRANVSAAQVRETIDRKVEELRRKVAGRDIAPA</sequence>
<dbReference type="EMBL" id="JAVAIM010000001">
    <property type="protein sequence ID" value="MDP4573612.1"/>
    <property type="molecule type" value="Genomic_DNA"/>
</dbReference>
<keyword evidence="2" id="KW-1185">Reference proteome</keyword>
<name>A0ABT9HKD2_9SPHN</name>
<gene>
    <name evidence="1" type="ORF">Q9K02_00480</name>
</gene>
<reference evidence="1 2" key="1">
    <citation type="submission" date="2023-08" db="EMBL/GenBank/DDBJ databases">
        <title>genomic of G39.</title>
        <authorList>
            <person name="Wang Y."/>
        </authorList>
    </citation>
    <scope>NUCLEOTIDE SEQUENCE [LARGE SCALE GENOMIC DNA]</scope>
    <source>
        <strain evidence="1 2">G39</strain>
    </source>
</reference>
<accession>A0ABT9HKD2</accession>
<dbReference type="Proteomes" id="UP001240639">
    <property type="component" value="Unassembled WGS sequence"/>
</dbReference>
<evidence type="ECO:0000313" key="1">
    <source>
        <dbReference type="EMBL" id="MDP4573612.1"/>
    </source>
</evidence>
<proteinExistence type="predicted"/>
<dbReference type="RefSeq" id="WP_305931108.1">
    <property type="nucleotide sequence ID" value="NZ_JAVAIM010000001.1"/>
</dbReference>
<evidence type="ECO:0000313" key="2">
    <source>
        <dbReference type="Proteomes" id="UP001240639"/>
    </source>
</evidence>
<organism evidence="1 2">
    <name type="scientific">Qipengyuania profundimaris</name>
    <dbReference type="NCBI Taxonomy" id="3067652"/>
    <lineage>
        <taxon>Bacteria</taxon>
        <taxon>Pseudomonadati</taxon>
        <taxon>Pseudomonadota</taxon>
        <taxon>Alphaproteobacteria</taxon>
        <taxon>Sphingomonadales</taxon>
        <taxon>Erythrobacteraceae</taxon>
        <taxon>Qipengyuania</taxon>
    </lineage>
</organism>
<comment type="caution">
    <text evidence="1">The sequence shown here is derived from an EMBL/GenBank/DDBJ whole genome shotgun (WGS) entry which is preliminary data.</text>
</comment>
<protein>
    <submittedName>
        <fullName evidence="1">Uncharacterized protein</fullName>
    </submittedName>
</protein>